<evidence type="ECO:0000256" key="10">
    <source>
        <dbReference type="ARBA" id="ARBA00033171"/>
    </source>
</evidence>
<dbReference type="Pfam" id="PF09084">
    <property type="entry name" value="NMT1"/>
    <property type="match status" value="1"/>
</dbReference>
<gene>
    <name evidence="14" type="ORF">ASILVAE211_14095</name>
</gene>
<evidence type="ECO:0000256" key="6">
    <source>
        <dbReference type="ARBA" id="ARBA00022723"/>
    </source>
</evidence>
<comment type="pathway">
    <text evidence="2">Cofactor biosynthesis; thiamine diphosphate biosynthesis.</text>
</comment>
<protein>
    <recommendedName>
        <fullName evidence="10">Thiamine pyrimidine synthase</fullName>
    </recommendedName>
</protein>
<reference evidence="14" key="1">
    <citation type="journal article" date="2021" name="Microorganisms">
        <title>Acidisoma silvae sp. nov. and Acidisomacellulosilytica sp. nov., Two Acidophilic Bacteria Isolated from Decaying Wood, Hydrolyzing Cellulose and Producing Poly-3-hydroxybutyrate.</title>
        <authorList>
            <person name="Mieszkin S."/>
            <person name="Pouder E."/>
            <person name="Uroz S."/>
            <person name="Simon-Colin C."/>
            <person name="Alain K."/>
        </authorList>
    </citation>
    <scope>NUCLEOTIDE SEQUENCE</scope>
    <source>
        <strain evidence="14">HW T2.11</strain>
    </source>
</reference>
<accession>A0A963YTT6</accession>
<evidence type="ECO:0000313" key="14">
    <source>
        <dbReference type="EMBL" id="MCB8876320.1"/>
    </source>
</evidence>
<evidence type="ECO:0000256" key="8">
    <source>
        <dbReference type="ARBA" id="ARBA00022977"/>
    </source>
</evidence>
<evidence type="ECO:0000259" key="13">
    <source>
        <dbReference type="Pfam" id="PF09084"/>
    </source>
</evidence>
<organism evidence="14 15">
    <name type="scientific">Acidisoma silvae</name>
    <dbReference type="NCBI Taxonomy" id="2802396"/>
    <lineage>
        <taxon>Bacteria</taxon>
        <taxon>Pseudomonadati</taxon>
        <taxon>Pseudomonadota</taxon>
        <taxon>Alphaproteobacteria</taxon>
        <taxon>Acetobacterales</taxon>
        <taxon>Acidocellaceae</taxon>
        <taxon>Acidisoma</taxon>
    </lineage>
</organism>
<feature type="domain" description="SsuA/THI5-like" evidence="13">
    <location>
        <begin position="54"/>
        <end position="259"/>
    </location>
</feature>
<evidence type="ECO:0000256" key="11">
    <source>
        <dbReference type="ARBA" id="ARBA00048179"/>
    </source>
</evidence>
<reference evidence="14" key="2">
    <citation type="submission" date="2021-01" db="EMBL/GenBank/DDBJ databases">
        <authorList>
            <person name="Mieszkin S."/>
            <person name="Pouder E."/>
            <person name="Alain K."/>
        </authorList>
    </citation>
    <scope>NUCLEOTIDE SEQUENCE</scope>
    <source>
        <strain evidence="14">HW T2.11</strain>
    </source>
</reference>
<keyword evidence="12" id="KW-0732">Signal</keyword>
<comment type="subunit">
    <text evidence="4">Homodimer.</text>
</comment>
<feature type="signal peptide" evidence="12">
    <location>
        <begin position="1"/>
        <end position="25"/>
    </location>
</feature>
<keyword evidence="5" id="KW-0808">Transferase</keyword>
<keyword evidence="7" id="KW-0663">Pyridoxal phosphate</keyword>
<evidence type="ECO:0000256" key="12">
    <source>
        <dbReference type="SAM" id="SignalP"/>
    </source>
</evidence>
<keyword evidence="6" id="KW-0479">Metal-binding</keyword>
<comment type="function">
    <text evidence="1">Responsible for the formation of the pyrimidine heterocycle in the thiamine biosynthesis pathway. Catalyzes the formation of hydroxymethylpyrimidine phosphate (HMP-P) from histidine and pyridoxal phosphate (PLP). The protein uses PLP and the active site histidine to form HMP-P, generating an inactive enzyme. The enzyme can only undergo a single turnover, which suggests it is a suicide enzyme.</text>
</comment>
<dbReference type="InterPro" id="IPR027939">
    <property type="entry name" value="NMT1/THI5"/>
</dbReference>
<evidence type="ECO:0000256" key="7">
    <source>
        <dbReference type="ARBA" id="ARBA00022898"/>
    </source>
</evidence>
<dbReference type="PANTHER" id="PTHR31528:SF1">
    <property type="entry name" value="4-AMINO-5-HYDROXYMETHYL-2-METHYLPYRIMIDINE PHOSPHATE SYNTHASE THI11-RELATED"/>
    <property type="match status" value="1"/>
</dbReference>
<comment type="similarity">
    <text evidence="3">Belongs to the NMT1/THI5 family.</text>
</comment>
<comment type="catalytic activity">
    <reaction evidence="11">
        <text>N(6)-(pyridoxal phosphate)-L-lysyl-[4-amino-5-hydroxymethyl-2-methylpyrimidine phosphate synthase] + L-histidyl-[4-amino-5-hydroxymethyl-2-methylpyrimidine phosphate synthase] + 2 Fe(3+) + 4 H2O = L-lysyl-[4-amino-5-hydroxymethyl-2-methylpyrimidine phosphate synthase] + (2S)-2-amino-5-hydroxy-4-oxopentanoyl-[4-amino-5-hydroxymethyl-2-methylpyrimidine phosphate synthase] + 4-amino-2-methyl-5-(phosphooxymethyl)pyrimidine + 3-oxopropanoate + 2 Fe(2+) + 2 H(+)</text>
        <dbReference type="Rhea" id="RHEA:65756"/>
        <dbReference type="Rhea" id="RHEA-COMP:16892"/>
        <dbReference type="Rhea" id="RHEA-COMP:16893"/>
        <dbReference type="Rhea" id="RHEA-COMP:16894"/>
        <dbReference type="Rhea" id="RHEA-COMP:16895"/>
        <dbReference type="ChEBI" id="CHEBI:15377"/>
        <dbReference type="ChEBI" id="CHEBI:15378"/>
        <dbReference type="ChEBI" id="CHEBI:29033"/>
        <dbReference type="ChEBI" id="CHEBI:29034"/>
        <dbReference type="ChEBI" id="CHEBI:29969"/>
        <dbReference type="ChEBI" id="CHEBI:29979"/>
        <dbReference type="ChEBI" id="CHEBI:33190"/>
        <dbReference type="ChEBI" id="CHEBI:58354"/>
        <dbReference type="ChEBI" id="CHEBI:143915"/>
        <dbReference type="ChEBI" id="CHEBI:157692"/>
    </reaction>
    <physiologicalReaction direction="left-to-right" evidence="11">
        <dbReference type="Rhea" id="RHEA:65757"/>
    </physiologicalReaction>
</comment>
<evidence type="ECO:0000256" key="4">
    <source>
        <dbReference type="ARBA" id="ARBA00011738"/>
    </source>
</evidence>
<evidence type="ECO:0000256" key="3">
    <source>
        <dbReference type="ARBA" id="ARBA00009406"/>
    </source>
</evidence>
<feature type="chain" id="PRO_5037148594" description="Thiamine pyrimidine synthase" evidence="12">
    <location>
        <begin position="26"/>
        <end position="342"/>
    </location>
</feature>
<dbReference type="RefSeq" id="WP_227321970.1">
    <property type="nucleotide sequence ID" value="NZ_JAESVB010000005.1"/>
</dbReference>
<keyword evidence="9" id="KW-0408">Iron</keyword>
<dbReference type="InterPro" id="IPR015168">
    <property type="entry name" value="SsuA/THI5"/>
</dbReference>
<proteinExistence type="inferred from homology"/>
<name>A0A963YTT6_9PROT</name>
<dbReference type="Gene3D" id="3.40.190.10">
    <property type="entry name" value="Periplasmic binding protein-like II"/>
    <property type="match status" value="2"/>
</dbReference>
<dbReference type="GO" id="GO:0009228">
    <property type="term" value="P:thiamine biosynthetic process"/>
    <property type="evidence" value="ECO:0007669"/>
    <property type="project" value="UniProtKB-KW"/>
</dbReference>
<dbReference type="GO" id="GO:0046872">
    <property type="term" value="F:metal ion binding"/>
    <property type="evidence" value="ECO:0007669"/>
    <property type="project" value="UniProtKB-KW"/>
</dbReference>
<evidence type="ECO:0000256" key="2">
    <source>
        <dbReference type="ARBA" id="ARBA00004948"/>
    </source>
</evidence>
<evidence type="ECO:0000313" key="15">
    <source>
        <dbReference type="Proteomes" id="UP000708298"/>
    </source>
</evidence>
<dbReference type="Proteomes" id="UP000708298">
    <property type="component" value="Unassembled WGS sequence"/>
</dbReference>
<dbReference type="AlphaFoldDB" id="A0A963YTT6"/>
<keyword evidence="15" id="KW-1185">Reference proteome</keyword>
<comment type="caution">
    <text evidence="14">The sequence shown here is derived from an EMBL/GenBank/DDBJ whole genome shotgun (WGS) entry which is preliminary data.</text>
</comment>
<sequence>MRLRTFWMKSLLAGAALLSSIPGIGADTAHAAGMTKLHVVLGYIPDVEMYGPEYALKQGYYKAEGLDVTLIPAGQGVDQIQMVAAGIAQIGIANPEQILAGIGQGEKFKVFAGQFQTQPIAMTCRKDSGVTKPADLVGKTVGVKVNADPYFKLFLSKNGVPADKVKTTTIGPNDVSLLIAGRIACEITTFAFNEPLIVQQAGVPTTVLPLGDYGLNSQVDSFFVKDAFFAKPENQAVLVKFLRATAKGWVSFYQDPKAAANWIIDGNFVDGLDRTQQIFQAEQQVKFMKSPLTAEKGIFWLDPSIWAETDANLVAAGVNKSLVPLNGLLTTSILEQSDMPKF</sequence>
<keyword evidence="8" id="KW-0784">Thiamine biosynthesis</keyword>
<dbReference type="PANTHER" id="PTHR31528">
    <property type="entry name" value="4-AMINO-5-HYDROXYMETHYL-2-METHYLPYRIMIDINE PHOSPHATE SYNTHASE THI11-RELATED"/>
    <property type="match status" value="1"/>
</dbReference>
<evidence type="ECO:0000256" key="5">
    <source>
        <dbReference type="ARBA" id="ARBA00022679"/>
    </source>
</evidence>
<dbReference type="SUPFAM" id="SSF53850">
    <property type="entry name" value="Periplasmic binding protein-like II"/>
    <property type="match status" value="1"/>
</dbReference>
<evidence type="ECO:0000256" key="9">
    <source>
        <dbReference type="ARBA" id="ARBA00023004"/>
    </source>
</evidence>
<evidence type="ECO:0000256" key="1">
    <source>
        <dbReference type="ARBA" id="ARBA00003469"/>
    </source>
</evidence>
<dbReference type="EMBL" id="JAESVB010000005">
    <property type="protein sequence ID" value="MCB8876320.1"/>
    <property type="molecule type" value="Genomic_DNA"/>
</dbReference>
<dbReference type="GO" id="GO:0016740">
    <property type="term" value="F:transferase activity"/>
    <property type="evidence" value="ECO:0007669"/>
    <property type="project" value="UniProtKB-KW"/>
</dbReference>